<sequence length="312" mass="36130">MKRINVFEDQAASSIKRCYLEDEDTDLLPLNNLTQETTNKLPVELKLHIIEYLGSDVYYSVTGDEGRTDTLLLQERNFQQYFDTRSADYCLEKDFKLARFFKNCTAAQLTRLPMLADRQFLTYLMTQPKGYVINNDTLLTTYFGKIDISRLTMLVYGEFDYYKKSRSEEYEDSDDLLLMAFLGTNADKATRGLELLIDFDKQIERVHATNLTGGKLFFLNSLNTLTLYEKFYKLNVTVPECYQPLYLRKILANYTESIDGEHLEVQEECFNCGELSISASTAMPLVDSLCWFNLRVIVFCSNCALCLLRIPM</sequence>
<protein>
    <submittedName>
        <fullName evidence="1">Late expression factor-7</fullName>
    </submittedName>
</protein>
<dbReference type="EMBL" id="EU255577">
    <property type="protein sequence ID" value="ABY47823.1"/>
    <property type="molecule type" value="Genomic_DNA"/>
</dbReference>
<dbReference type="RefSeq" id="YP_001649114.1">
    <property type="nucleotide sequence ID" value="NC_010240.1"/>
</dbReference>
<dbReference type="KEGG" id="vg:10973816"/>
<keyword evidence="2" id="KW-1185">Reference proteome</keyword>
<organism evidence="1 2">
    <name type="scientific">Helicoverpa armigera granulovirus</name>
    <dbReference type="NCBI Taxonomy" id="489830"/>
    <lineage>
        <taxon>Viruses</taxon>
        <taxon>Viruses incertae sedis</taxon>
        <taxon>Naldaviricetes</taxon>
        <taxon>Lefavirales</taxon>
        <taxon>Baculoviridae</taxon>
        <taxon>Betabaculovirus</taxon>
        <taxon>Betabaculovirus helarmigerae</taxon>
    </lineage>
</organism>
<evidence type="ECO:0000313" key="2">
    <source>
        <dbReference type="Proteomes" id="UP000203266"/>
    </source>
</evidence>
<dbReference type="Proteomes" id="UP000203266">
    <property type="component" value="Segment"/>
</dbReference>
<evidence type="ECO:0000313" key="1">
    <source>
        <dbReference type="EMBL" id="ABY47823.1"/>
    </source>
</evidence>
<name>A9YMX4_9BBAC</name>
<proteinExistence type="predicted"/>
<dbReference type="OrthoDB" id="15417at10239"/>
<accession>A9YMX4</accession>
<reference evidence="1 2" key="1">
    <citation type="journal article" date="2008" name="Virus Genes">
        <title>Genomic sequence analysis of a granulovirus isolated from the Old World bollworm, Helicoverpa armigera.</title>
        <authorList>
            <person name="Harrison R.L."/>
            <person name="Popham H.J."/>
        </authorList>
    </citation>
    <scope>NUCLEOTIDE SEQUENCE [LARGE SCALE GENOMIC DNA]</scope>
</reference>
<dbReference type="GeneID" id="10973816"/>